<dbReference type="SUPFAM" id="SSF52540">
    <property type="entry name" value="P-loop containing nucleoside triphosphate hydrolases"/>
    <property type="match status" value="1"/>
</dbReference>
<gene>
    <name evidence="1" type="ORF">N5P18_08390</name>
</gene>
<proteinExistence type="predicted"/>
<evidence type="ECO:0000313" key="2">
    <source>
        <dbReference type="Proteomes" id="UP001381003"/>
    </source>
</evidence>
<dbReference type="Proteomes" id="UP001381003">
    <property type="component" value="Chromosome"/>
</dbReference>
<accession>A0ABZ2FBI3</accession>
<protein>
    <recommendedName>
        <fullName evidence="3">ParA family protein</fullName>
    </recommendedName>
</protein>
<evidence type="ECO:0000313" key="1">
    <source>
        <dbReference type="EMBL" id="WWF03730.1"/>
    </source>
</evidence>
<evidence type="ECO:0008006" key="3">
    <source>
        <dbReference type="Google" id="ProtNLM"/>
    </source>
</evidence>
<dbReference type="InterPro" id="IPR027417">
    <property type="entry name" value="P-loop_NTPase"/>
</dbReference>
<name>A0ABZ2FBI3_9MICO</name>
<sequence>MAVVTLFSASGSPGVTVSSLGLALAWQRHVMLVDADPSGSSSVLAGYLQGQTAHDRGLLDLAVANRVGNLGSAIATVSMTLPGSSVEFVPGIRSHQQAASMTNLWEPLSGVLRGMEQRGVDVVVDAGRVGLAHAPLPIVRSSDMSLLVLRSDLPAVAGARAWAHSLREQMASVGAAHQLGVLLVGPGRPYTSREIRSVLGLPVIAELPFDPEAASVYYAGTRPRKNFATGPLNRSLRATVSSVQGLIAGNRQRLGQRVHEGGTQ</sequence>
<dbReference type="RefSeq" id="WP_068328478.1">
    <property type="nucleotide sequence ID" value="NZ_CP104874.1"/>
</dbReference>
<organism evidence="1 2">
    <name type="scientific">Janibacter terrae</name>
    <dbReference type="NCBI Taxonomy" id="103817"/>
    <lineage>
        <taxon>Bacteria</taxon>
        <taxon>Bacillati</taxon>
        <taxon>Actinomycetota</taxon>
        <taxon>Actinomycetes</taxon>
        <taxon>Micrococcales</taxon>
        <taxon>Intrasporangiaceae</taxon>
        <taxon>Janibacter</taxon>
    </lineage>
</organism>
<reference evidence="1 2" key="1">
    <citation type="submission" date="2022-09" db="EMBL/GenBank/DDBJ databases">
        <title>Complete genome sequence of Janibacter terrae strain COS04-44, PCL-degrading bacteria isolated from oil spilled coast.</title>
        <authorList>
            <person name="Park H."/>
            <person name="Kim J.Y."/>
            <person name="An S.H."/>
            <person name="Lee C.M."/>
            <person name="Weon H.-Y."/>
        </authorList>
    </citation>
    <scope>NUCLEOTIDE SEQUENCE [LARGE SCALE GENOMIC DNA]</scope>
    <source>
        <strain evidence="1 2">COS04-44</strain>
    </source>
</reference>
<dbReference type="EMBL" id="CP104874">
    <property type="protein sequence ID" value="WWF03730.1"/>
    <property type="molecule type" value="Genomic_DNA"/>
</dbReference>
<dbReference type="Gene3D" id="3.40.50.300">
    <property type="entry name" value="P-loop containing nucleotide triphosphate hydrolases"/>
    <property type="match status" value="1"/>
</dbReference>
<keyword evidence="2" id="KW-1185">Reference proteome</keyword>